<name>A0A074SGA5_9AGAM</name>
<comment type="caution">
    <text evidence="6">The sequence shown here is derived from an EMBL/GenBank/DDBJ whole genome shotgun (WGS) entry which is preliminary data.</text>
</comment>
<dbReference type="Proteomes" id="UP000027456">
    <property type="component" value="Unassembled WGS sequence"/>
</dbReference>
<feature type="region of interest" description="Disordered" evidence="4">
    <location>
        <begin position="18"/>
        <end position="39"/>
    </location>
</feature>
<evidence type="ECO:0000313" key="7">
    <source>
        <dbReference type="Proteomes" id="UP000027456"/>
    </source>
</evidence>
<dbReference type="PROSITE" id="PS50294">
    <property type="entry name" value="WD_REPEATS_REGION"/>
    <property type="match status" value="1"/>
</dbReference>
<feature type="repeat" description="WD" evidence="3">
    <location>
        <begin position="811"/>
        <end position="851"/>
    </location>
</feature>
<dbReference type="Gene3D" id="2.130.10.10">
    <property type="entry name" value="YVTN repeat-like/Quinoprotein amine dehydrogenase"/>
    <property type="match status" value="4"/>
</dbReference>
<gene>
    <name evidence="6" type="ORF">V565_108390</name>
</gene>
<protein>
    <submittedName>
        <fullName evidence="6">Peptidase C14</fullName>
    </submittedName>
</protein>
<evidence type="ECO:0000256" key="2">
    <source>
        <dbReference type="ARBA" id="ARBA00022737"/>
    </source>
</evidence>
<feature type="repeat" description="WD" evidence="3">
    <location>
        <begin position="998"/>
        <end position="1032"/>
    </location>
</feature>
<dbReference type="PANTHER" id="PTHR22847:SF637">
    <property type="entry name" value="WD REPEAT DOMAIN 5B"/>
    <property type="match status" value="1"/>
</dbReference>
<accession>A0A074SGA5</accession>
<feature type="repeat" description="WD" evidence="3">
    <location>
        <begin position="862"/>
        <end position="894"/>
    </location>
</feature>
<dbReference type="InterPro" id="IPR015943">
    <property type="entry name" value="WD40/YVTN_repeat-like_dom_sf"/>
</dbReference>
<dbReference type="OrthoDB" id="5967843at2759"/>
<proteinExistence type="predicted"/>
<dbReference type="InterPro" id="IPR027417">
    <property type="entry name" value="P-loop_NTPase"/>
</dbReference>
<feature type="repeat" description="WD" evidence="3">
    <location>
        <begin position="1339"/>
        <end position="1373"/>
    </location>
</feature>
<feature type="repeat" description="WD" evidence="3">
    <location>
        <begin position="1306"/>
        <end position="1337"/>
    </location>
</feature>
<dbReference type="InterPro" id="IPR019775">
    <property type="entry name" value="WD40_repeat_CS"/>
</dbReference>
<dbReference type="SUPFAM" id="SSF50978">
    <property type="entry name" value="WD40 repeat-like"/>
    <property type="match status" value="2"/>
</dbReference>
<feature type="repeat" description="WD" evidence="3">
    <location>
        <begin position="1040"/>
        <end position="1074"/>
    </location>
</feature>
<feature type="compositionally biased region" description="Low complexity" evidence="4">
    <location>
        <begin position="30"/>
        <end position="39"/>
    </location>
</feature>
<feature type="domain" description="Nephrocystin 3-like N-terminal" evidence="5">
    <location>
        <begin position="226"/>
        <end position="379"/>
    </location>
</feature>
<dbReference type="Pfam" id="PF24883">
    <property type="entry name" value="NPHP3_N"/>
    <property type="match status" value="1"/>
</dbReference>
<feature type="repeat" description="WD" evidence="3">
    <location>
        <begin position="1076"/>
        <end position="1117"/>
    </location>
</feature>
<evidence type="ECO:0000259" key="5">
    <source>
        <dbReference type="Pfam" id="PF24883"/>
    </source>
</evidence>
<dbReference type="InterPro" id="IPR036322">
    <property type="entry name" value="WD40_repeat_dom_sf"/>
</dbReference>
<organism evidence="6 7">
    <name type="scientific">Rhizoctonia solani 123E</name>
    <dbReference type="NCBI Taxonomy" id="1423351"/>
    <lineage>
        <taxon>Eukaryota</taxon>
        <taxon>Fungi</taxon>
        <taxon>Dikarya</taxon>
        <taxon>Basidiomycota</taxon>
        <taxon>Agaricomycotina</taxon>
        <taxon>Agaricomycetes</taxon>
        <taxon>Cantharellales</taxon>
        <taxon>Ceratobasidiaceae</taxon>
        <taxon>Rhizoctonia</taxon>
    </lineage>
</organism>
<dbReference type="InterPro" id="IPR056884">
    <property type="entry name" value="NPHP3-like_N"/>
</dbReference>
<dbReference type="InterPro" id="IPR001680">
    <property type="entry name" value="WD40_rpt"/>
</dbReference>
<feature type="repeat" description="WD" evidence="3">
    <location>
        <begin position="951"/>
        <end position="985"/>
    </location>
</feature>
<dbReference type="SUPFAM" id="SSF52540">
    <property type="entry name" value="P-loop containing nucleoside triphosphate hydrolases"/>
    <property type="match status" value="1"/>
</dbReference>
<evidence type="ECO:0000256" key="1">
    <source>
        <dbReference type="ARBA" id="ARBA00022574"/>
    </source>
</evidence>
<dbReference type="GO" id="GO:1990234">
    <property type="term" value="C:transferase complex"/>
    <property type="evidence" value="ECO:0007669"/>
    <property type="project" value="UniProtKB-ARBA"/>
</dbReference>
<sequence>MSLRDKFRKFRSDTKSRIFQTNDENNNAHSSPPQTSSTTPDRWIHLRALLKTLERATRSLPPLKAVVTEFVECIDNHENVWHGRKEYDILCHELEGLFQALQHHCNQDISPTITTTVEALCESIRNEISDIRKIQAKGKVREYLEAERDADAVLVRYRRIQSHLQRLSLNADISVWRIVDEIATDNRLKYLSPSLSACYNSAQAVELKRGSCTEGTRVDLLGQIFGWIESSDPGSIYWMNGMAGTGKTTIAYSLCEELDTSYKLAASFFCSRLLPECRDVNLIIPSIAFQLARSSRPFRFVLSRVLERDPGVHTRLPHLQFDSLVSQPLLEVRSTLPENLVVVIDALDECENKESTSRILEILLTKSTNLPLKFIVSSRPEPEIRDEMLKQSNQAKSRVVLHELDRLTVQADIETYLRSALIQVQPTEDQIATLVERAGILFIYAATVVRYIAHDRFRRNPRARLVNVLSSSSASENKHREIDELYTIILRAALDDPNLDKSEREDIVQVLNSVICAQEPLTVDALSKLLKINNTDRVRTALRPLWSVLHISGVNERITTLHASFPDYMLDQSRSKQYYCNSEAHNQTFVECCFDLFRNMRPQFNICSLESSYIADSQIEGLEERIKNVISTELFYASRYWAAHICYTIGSPGLMLDLEEFISLRLLLWMEVMNLTKCTGAMPQAIRLVETWDTERSVDLNALIHDAWRFTSAFALGSISDSTPHIYMSMLPFWPDSSPVSKCYATHTRGMVRADGTAIEQRQLALLATWTFNDILQPVVFSPDGTQIAVGIGAELLLLNSSTGRALLSPFRGHSHKIYSVQFSPDGTRIASGAPNGIALWSTRTGELVLGPPDLDAGSSLSIAFSHDGTRIASRSLDEKIYIWDAHNGRRVLVLDPRTEDKWKGSHTMIKYSPDGHHIVSHNAGKILIWDAQEGQVLRVLDLDHRTHSFINSVDFSVDGTRIATGSIRGSVHLWDYGSGKIILGPLLVPGANAALPVELVSFASDGLHLISGSQDGTICIWDTQKGDLSFGPLEGYTHLTSVCFSPDGACFASTSEHKNLRLWDTKMGISVPSSSKSHIKSIESVGFLPDGTRIISCFRDRTICIWDVESGEMTLGPLEDYGEYNLQTFLSLDGARIVSSTSQTIVFLDAVTGTGHVTLGSFTRSLDIQSVEVSPDGTCIALGSWDGIIRLLATATGQNLMVIHTARTDGEVNWVRFITFSPNGTRIAVVFDDYKLNMYDARNGNLIYGPVTACVYQRNLVGFSPDSTRIVYSTGSSLLIQDVHTGEEMLELPGTHTDIFVADLVQFSSDGSCIISSSSDGGICTWDARTGQLLLGPIKWHRDDVCSVALSPDSTRLVCGSFDDTIRVTDIQPVPAVSLSIFRYSICSFCTHKPNNALFRCV</sequence>
<dbReference type="PROSITE" id="PS50082">
    <property type="entry name" value="WD_REPEATS_2"/>
    <property type="match status" value="8"/>
</dbReference>
<dbReference type="CDD" id="cd00200">
    <property type="entry name" value="WD40"/>
    <property type="match status" value="2"/>
</dbReference>
<evidence type="ECO:0000256" key="3">
    <source>
        <dbReference type="PROSITE-ProRule" id="PRU00221"/>
    </source>
</evidence>
<dbReference type="Pfam" id="PF00400">
    <property type="entry name" value="WD40"/>
    <property type="match status" value="9"/>
</dbReference>
<dbReference type="Gene3D" id="3.40.50.300">
    <property type="entry name" value="P-loop containing nucleotide triphosphate hydrolases"/>
    <property type="match status" value="1"/>
</dbReference>
<keyword evidence="1 3" id="KW-0853">WD repeat</keyword>
<keyword evidence="2" id="KW-0677">Repeat</keyword>
<dbReference type="SMART" id="SM00320">
    <property type="entry name" value="WD40"/>
    <property type="match status" value="11"/>
</dbReference>
<dbReference type="HOGENOM" id="CLU_000288_6_3_1"/>
<dbReference type="EMBL" id="AZST01000410">
    <property type="protein sequence ID" value="KEP49087.1"/>
    <property type="molecule type" value="Genomic_DNA"/>
</dbReference>
<evidence type="ECO:0000256" key="4">
    <source>
        <dbReference type="SAM" id="MobiDB-lite"/>
    </source>
</evidence>
<dbReference type="STRING" id="1423351.A0A074SGA5"/>
<evidence type="ECO:0000313" key="6">
    <source>
        <dbReference type="EMBL" id="KEP49087.1"/>
    </source>
</evidence>
<feature type="compositionally biased region" description="Polar residues" evidence="4">
    <location>
        <begin position="18"/>
        <end position="29"/>
    </location>
</feature>
<reference evidence="6 7" key="1">
    <citation type="submission" date="2013-12" db="EMBL/GenBank/DDBJ databases">
        <authorList>
            <person name="Cubeta M."/>
            <person name="Pakala S."/>
            <person name="Fedorova N."/>
            <person name="Thomas E."/>
            <person name="Dean R."/>
            <person name="Jabaji S."/>
            <person name="Neate S."/>
            <person name="Toda T."/>
            <person name="Tavantzis S."/>
            <person name="Vilgalys R."/>
            <person name="Bharathan N."/>
            <person name="Pakala S."/>
            <person name="Losada L.S."/>
            <person name="Zafar N."/>
            <person name="Nierman W."/>
        </authorList>
    </citation>
    <scope>NUCLEOTIDE SEQUENCE [LARGE SCALE GENOMIC DNA]</scope>
    <source>
        <strain evidence="6 7">123E</strain>
    </source>
</reference>
<dbReference type="PANTHER" id="PTHR22847">
    <property type="entry name" value="WD40 REPEAT PROTEIN"/>
    <property type="match status" value="1"/>
</dbReference>
<dbReference type="PROSITE" id="PS00678">
    <property type="entry name" value="WD_REPEATS_1"/>
    <property type="match status" value="2"/>
</dbReference>
<keyword evidence="7" id="KW-1185">Reference proteome</keyword>